<dbReference type="InterPro" id="IPR011110">
    <property type="entry name" value="Reg_prop"/>
</dbReference>
<dbReference type="Gene3D" id="2.130.10.10">
    <property type="entry name" value="YVTN repeat-like/Quinoprotein amine dehydrogenase"/>
    <property type="match status" value="4"/>
</dbReference>
<protein>
    <submittedName>
        <fullName evidence="2">Two-component regulator propeller domain-containing protein</fullName>
    </submittedName>
</protein>
<dbReference type="PANTHER" id="PTHR43547">
    <property type="entry name" value="TWO-COMPONENT HISTIDINE KINASE"/>
    <property type="match status" value="1"/>
</dbReference>
<organism evidence="2 3">
    <name type="scientific">Aquimarina gracilis</name>
    <dbReference type="NCBI Taxonomy" id="874422"/>
    <lineage>
        <taxon>Bacteria</taxon>
        <taxon>Pseudomonadati</taxon>
        <taxon>Bacteroidota</taxon>
        <taxon>Flavobacteriia</taxon>
        <taxon>Flavobacteriales</taxon>
        <taxon>Flavobacteriaceae</taxon>
        <taxon>Aquimarina</taxon>
    </lineage>
</organism>
<dbReference type="InterPro" id="IPR015943">
    <property type="entry name" value="WD40/YVTN_repeat-like_dom_sf"/>
</dbReference>
<dbReference type="Pfam" id="PF07494">
    <property type="entry name" value="Reg_prop"/>
    <property type="match status" value="4"/>
</dbReference>
<dbReference type="RefSeq" id="WP_324179160.1">
    <property type="nucleotide sequence ID" value="NZ_BAABAW010000008.1"/>
</dbReference>
<dbReference type="Proteomes" id="UP001327027">
    <property type="component" value="Unassembled WGS sequence"/>
</dbReference>
<proteinExistence type="predicted"/>
<keyword evidence="3" id="KW-1185">Reference proteome</keyword>
<dbReference type="SUPFAM" id="SSF63829">
    <property type="entry name" value="Calcium-dependent phosphotriesterase"/>
    <property type="match status" value="2"/>
</dbReference>
<evidence type="ECO:0000313" key="2">
    <source>
        <dbReference type="EMBL" id="MEB3345126.1"/>
    </source>
</evidence>
<evidence type="ECO:0000256" key="1">
    <source>
        <dbReference type="ARBA" id="ARBA00022553"/>
    </source>
</evidence>
<dbReference type="EMBL" id="JAYKLX010000003">
    <property type="protein sequence ID" value="MEB3345126.1"/>
    <property type="molecule type" value="Genomic_DNA"/>
</dbReference>
<name>A0ABU5ZTL2_9FLAO</name>
<dbReference type="PANTHER" id="PTHR43547:SF2">
    <property type="entry name" value="HYBRID SIGNAL TRANSDUCTION HISTIDINE KINASE C"/>
    <property type="match status" value="1"/>
</dbReference>
<dbReference type="PROSITE" id="PS51257">
    <property type="entry name" value="PROKAR_LIPOPROTEIN"/>
    <property type="match status" value="1"/>
</dbReference>
<gene>
    <name evidence="2" type="ORF">U6A24_06635</name>
</gene>
<comment type="caution">
    <text evidence="2">The sequence shown here is derived from an EMBL/GenBank/DDBJ whole genome shotgun (WGS) entry which is preliminary data.</text>
</comment>
<keyword evidence="1" id="KW-0597">Phosphoprotein</keyword>
<accession>A0ABU5ZTL2</accession>
<reference evidence="2 3" key="1">
    <citation type="journal article" date="2013" name="Int. J. Syst. Evol. Microbiol.">
        <title>Aquimarina gracilis sp. nov., isolated from the gut microflora of a mussel, Mytilus coruscus, and emended description of Aquimarina spongiae.</title>
        <authorList>
            <person name="Park S.C."/>
            <person name="Choe H.N."/>
            <person name="Baik K.S."/>
            <person name="Seong C.N."/>
        </authorList>
    </citation>
    <scope>NUCLEOTIDE SEQUENCE [LARGE SCALE GENOMIC DNA]</scope>
    <source>
        <strain evidence="2 3">PSC32</strain>
    </source>
</reference>
<sequence>MKKTKRRFRIGIFINPLLLFSIFITSCSGQDKKNKLQNNTFKKDSIYTDPTKKNNTSTLQDDRNPLQNLNVEDQMMLVLRRIFQDTKGNIWFVGDNILCYNGDTLVDLSNHDVFHKTVVRQIKEDERGNIWFGSSDGIIKYDPLINPNIGSTNFLTERTGFIKFTKEDGLIDNDVWSLAIDNKGTLWVGTLEGVDTFDGTSFCTFPIPESEPDTSRGVTSAKIVHSIIQDSKGNIWFGTNGGAYIYDPSNKQKVEKITLTHISKEDGLCGNTVNDILEDRSGNIWFATHHKGVCFWDGTSFTHITNKVSIKGGESWSLYEDKSGTIWFPIEHAGIYSYDGKSFNNFYKKDGLELSTVHSVIEDNSGIFWFGGFGGLYRYDGKSFVNVTVDYSWKNGR</sequence>
<evidence type="ECO:0000313" key="3">
    <source>
        <dbReference type="Proteomes" id="UP001327027"/>
    </source>
</evidence>